<organism evidence="4 5">
    <name type="scientific">Quercus rubra</name>
    <name type="common">Northern red oak</name>
    <name type="synonym">Quercus borealis</name>
    <dbReference type="NCBI Taxonomy" id="3512"/>
    <lineage>
        <taxon>Eukaryota</taxon>
        <taxon>Viridiplantae</taxon>
        <taxon>Streptophyta</taxon>
        <taxon>Embryophyta</taxon>
        <taxon>Tracheophyta</taxon>
        <taxon>Spermatophyta</taxon>
        <taxon>Magnoliopsida</taxon>
        <taxon>eudicotyledons</taxon>
        <taxon>Gunneridae</taxon>
        <taxon>Pentapetalae</taxon>
        <taxon>rosids</taxon>
        <taxon>fabids</taxon>
        <taxon>Fagales</taxon>
        <taxon>Fagaceae</taxon>
        <taxon>Quercus</taxon>
    </lineage>
</organism>
<dbReference type="Pfam" id="PF13912">
    <property type="entry name" value="zf-C2H2_6"/>
    <property type="match status" value="3"/>
</dbReference>
<evidence type="ECO:0000313" key="5">
    <source>
        <dbReference type="Proteomes" id="UP001324115"/>
    </source>
</evidence>
<dbReference type="InterPro" id="IPR013087">
    <property type="entry name" value="Znf_C2H2_type"/>
</dbReference>
<feature type="region of interest" description="Disordered" evidence="2">
    <location>
        <begin position="1"/>
        <end position="66"/>
    </location>
</feature>
<keyword evidence="1" id="KW-0862">Zinc</keyword>
<reference evidence="4 5" key="1">
    <citation type="journal article" date="2023" name="G3 (Bethesda)">
        <title>A haplotype-resolved chromosome-scale genome for Quercus rubra L. provides insights into the genetics of adaptive traits for red oak species.</title>
        <authorList>
            <person name="Kapoor B."/>
            <person name="Jenkins J."/>
            <person name="Schmutz J."/>
            <person name="Zhebentyayeva T."/>
            <person name="Kuelheim C."/>
            <person name="Coggeshall M."/>
            <person name="Heim C."/>
            <person name="Lasky J.R."/>
            <person name="Leites L."/>
            <person name="Islam-Faridi N."/>
            <person name="Romero-Severson J."/>
            <person name="DeLeo V.L."/>
            <person name="Lucas S.M."/>
            <person name="Lazic D."/>
            <person name="Gailing O."/>
            <person name="Carlson J."/>
            <person name="Staton M."/>
        </authorList>
    </citation>
    <scope>NUCLEOTIDE SEQUENCE [LARGE SCALE GENOMIC DNA]</scope>
    <source>
        <strain evidence="4">Pseudo-F2</strain>
    </source>
</reference>
<dbReference type="EMBL" id="JAXUIC010000011">
    <property type="protein sequence ID" value="KAK4561988.1"/>
    <property type="molecule type" value="Genomic_DNA"/>
</dbReference>
<dbReference type="PROSITE" id="PS50157">
    <property type="entry name" value="ZINC_FINGER_C2H2_2"/>
    <property type="match status" value="3"/>
</dbReference>
<dbReference type="PROSITE" id="PS00028">
    <property type="entry name" value="ZINC_FINGER_C2H2_1"/>
    <property type="match status" value="3"/>
</dbReference>
<dbReference type="PANTHER" id="PTHR47591">
    <property type="entry name" value="ZINC FINGER PROTEIN ZAT2-RELATED"/>
    <property type="match status" value="1"/>
</dbReference>
<keyword evidence="1" id="KW-0479">Metal-binding</keyword>
<evidence type="ECO:0000313" key="4">
    <source>
        <dbReference type="EMBL" id="KAK4561988.1"/>
    </source>
</evidence>
<feature type="compositionally biased region" description="Polar residues" evidence="2">
    <location>
        <begin position="1"/>
        <end position="12"/>
    </location>
</feature>
<feature type="domain" description="C2H2-type" evidence="3">
    <location>
        <begin position="68"/>
        <end position="95"/>
    </location>
</feature>
<keyword evidence="1" id="KW-0863">Zinc-finger</keyword>
<dbReference type="SMART" id="SM00355">
    <property type="entry name" value="ZnF_C2H2"/>
    <property type="match status" value="3"/>
</dbReference>
<name>A0AAN7E3N6_QUERU</name>
<feature type="compositionally biased region" description="Basic residues" evidence="2">
    <location>
        <begin position="26"/>
        <end position="35"/>
    </location>
</feature>
<accession>A0AAN7E3N6</accession>
<dbReference type="Gene3D" id="3.30.160.60">
    <property type="entry name" value="Classic Zinc Finger"/>
    <property type="match status" value="1"/>
</dbReference>
<feature type="domain" description="C2H2-type" evidence="3">
    <location>
        <begin position="210"/>
        <end position="237"/>
    </location>
</feature>
<gene>
    <name evidence="4" type="ORF">RGQ29_004726</name>
</gene>
<protein>
    <recommendedName>
        <fullName evidence="3">C2H2-type domain-containing protein</fullName>
    </recommendedName>
</protein>
<evidence type="ECO:0000259" key="3">
    <source>
        <dbReference type="PROSITE" id="PS50157"/>
    </source>
</evidence>
<comment type="caution">
    <text evidence="4">The sequence shown here is derived from an EMBL/GenBank/DDBJ whole genome shotgun (WGS) entry which is preliminary data.</text>
</comment>
<feature type="non-terminal residue" evidence="4">
    <location>
        <position position="1"/>
    </location>
</feature>
<dbReference type="GO" id="GO:0008270">
    <property type="term" value="F:zinc ion binding"/>
    <property type="evidence" value="ECO:0007669"/>
    <property type="project" value="UniProtKB-KW"/>
</dbReference>
<dbReference type="SUPFAM" id="SSF57667">
    <property type="entry name" value="beta-beta-alpha zinc fingers"/>
    <property type="match status" value="1"/>
</dbReference>
<evidence type="ECO:0000256" key="1">
    <source>
        <dbReference type="PROSITE-ProRule" id="PRU00042"/>
    </source>
</evidence>
<dbReference type="Proteomes" id="UP001324115">
    <property type="component" value="Unassembled WGS sequence"/>
</dbReference>
<keyword evidence="5" id="KW-1185">Reference proteome</keyword>
<feature type="domain" description="C2H2-type" evidence="3">
    <location>
        <begin position="150"/>
        <end position="177"/>
    </location>
</feature>
<proteinExistence type="predicted"/>
<dbReference type="InterPro" id="IPR036236">
    <property type="entry name" value="Znf_C2H2_sf"/>
</dbReference>
<evidence type="ECO:0000256" key="2">
    <source>
        <dbReference type="SAM" id="MobiDB-lite"/>
    </source>
</evidence>
<dbReference type="PANTHER" id="PTHR47591:SF1">
    <property type="entry name" value="ZINC FINGER PROTEIN ZAT2-RELATED"/>
    <property type="match status" value="1"/>
</dbReference>
<sequence length="275" mass="29847">NLPLHPSQTLNNRDILVAVVPEKPRQKPRKKRTKLSRIDDTSMGSSTGGVGKPKYSKKPDPGAPKITRPCSECGKKFWSWKALFGHMRCHPERQWRGINPPPNLRRPGSPPVAVPLAVMAPVVSEEDQEIASCLLMLASGVERARMGCRFECSSCKKVFGSHQALGGHRASHKNVKGCFAITSIVGHGDNERDIGAALEEEKMLMVLGGHKCSICLRVFSSGQALGGHKRCHWEKGEEGVTTCGLDLNMPAPMEDGSSSSYTSTSGLTLDLRLGL</sequence>
<dbReference type="AlphaFoldDB" id="A0AAN7E3N6"/>